<dbReference type="InterPro" id="IPR020922">
    <property type="entry name" value="dITP/XTP_pyrophosphatase"/>
</dbReference>
<keyword evidence="4 10" id="KW-0547">Nucleotide-binding</keyword>
<dbReference type="Pfam" id="PF01725">
    <property type="entry name" value="Ham1p_like"/>
    <property type="match status" value="1"/>
</dbReference>
<feature type="binding site" evidence="10">
    <location>
        <position position="65"/>
    </location>
    <ligand>
        <name>Mg(2+)</name>
        <dbReference type="ChEBI" id="CHEBI:18420"/>
    </ligand>
</feature>
<comment type="subunit">
    <text evidence="2 10">Homodimer.</text>
</comment>
<feature type="binding site" evidence="10">
    <location>
        <position position="174"/>
    </location>
    <ligand>
        <name>substrate</name>
    </ligand>
</feature>
<comment type="caution">
    <text evidence="12">The sequence shown here is derived from an EMBL/GenBank/DDBJ whole genome shotgun (WGS) entry which is preliminary data.</text>
</comment>
<dbReference type="PANTHER" id="PTHR11067:SF9">
    <property type="entry name" value="INOSINE TRIPHOSPHATE PYROPHOSPHATASE"/>
    <property type="match status" value="1"/>
</dbReference>
<evidence type="ECO:0000256" key="11">
    <source>
        <dbReference type="RuleBase" id="RU003781"/>
    </source>
</evidence>
<dbReference type="GO" id="GO:0000166">
    <property type="term" value="F:nucleotide binding"/>
    <property type="evidence" value="ECO:0007669"/>
    <property type="project" value="UniProtKB-KW"/>
</dbReference>
<dbReference type="HOGENOM" id="CLU_082080_0_3_6"/>
<proteinExistence type="inferred from homology"/>
<protein>
    <recommendedName>
        <fullName evidence="10">dITP/XTP pyrophosphatase</fullName>
        <ecNumber evidence="10">3.6.1.66</ecNumber>
    </recommendedName>
    <alternativeName>
        <fullName evidence="10">Non-canonical purine NTP pyrophosphatase</fullName>
    </alternativeName>
    <alternativeName>
        <fullName evidence="10">Non-standard purine NTP pyrophosphatase</fullName>
    </alternativeName>
    <alternativeName>
        <fullName evidence="10">Nucleoside-triphosphate diphosphatase</fullName>
    </alternativeName>
    <alternativeName>
        <fullName evidence="10">Nucleoside-triphosphate pyrophosphatase</fullName>
        <shortName evidence="10">NTPase</shortName>
    </alternativeName>
</protein>
<evidence type="ECO:0000313" key="13">
    <source>
        <dbReference type="Proteomes" id="UP000019205"/>
    </source>
</evidence>
<keyword evidence="7 10" id="KW-0546">Nucleotide metabolism</keyword>
<evidence type="ECO:0000313" key="12">
    <source>
        <dbReference type="EMBL" id="EAQ97672.2"/>
    </source>
</evidence>
<comment type="catalytic activity">
    <reaction evidence="9 10">
        <text>XTP + H2O = XMP + diphosphate + H(+)</text>
        <dbReference type="Rhea" id="RHEA:28610"/>
        <dbReference type="ChEBI" id="CHEBI:15377"/>
        <dbReference type="ChEBI" id="CHEBI:15378"/>
        <dbReference type="ChEBI" id="CHEBI:33019"/>
        <dbReference type="ChEBI" id="CHEBI:57464"/>
        <dbReference type="ChEBI" id="CHEBI:61314"/>
        <dbReference type="EC" id="3.6.1.66"/>
    </reaction>
</comment>
<dbReference type="GO" id="GO:0009146">
    <property type="term" value="P:purine nucleoside triphosphate catabolic process"/>
    <property type="evidence" value="ECO:0007669"/>
    <property type="project" value="UniProtKB-UniRule"/>
</dbReference>
<reference evidence="12 13" key="2">
    <citation type="journal article" date="2009" name="PLoS ONE">
        <title>The photosynthetic apparatus and its regulation in the aerobic gammaproteobacterium Congregibacter litoralis gen. nov., sp. nov.</title>
        <authorList>
            <person name="Spring S."/>
            <person name="Lunsdorf H."/>
            <person name="Fuchs B.M."/>
            <person name="Tindall B.J."/>
        </authorList>
    </citation>
    <scope>NUCLEOTIDE SEQUENCE [LARGE SCALE GENOMIC DNA]</scope>
    <source>
        <strain evidence="12">KT71</strain>
    </source>
</reference>
<dbReference type="FunFam" id="3.90.950.10:FF:000001">
    <property type="entry name" value="dITP/XTP pyrophosphatase"/>
    <property type="match status" value="1"/>
</dbReference>
<dbReference type="NCBIfam" id="TIGR00042">
    <property type="entry name" value="RdgB/HAM1 family non-canonical purine NTP pyrophosphatase"/>
    <property type="match status" value="1"/>
</dbReference>
<dbReference type="EC" id="3.6.1.66" evidence="10"/>
<keyword evidence="13" id="KW-1185">Reference proteome</keyword>
<dbReference type="Gene3D" id="3.90.950.10">
    <property type="match status" value="1"/>
</dbReference>
<dbReference type="HAMAP" id="MF_01405">
    <property type="entry name" value="Non_canon_purine_NTPase"/>
    <property type="match status" value="1"/>
</dbReference>
<evidence type="ECO:0000256" key="4">
    <source>
        <dbReference type="ARBA" id="ARBA00022741"/>
    </source>
</evidence>
<dbReference type="SUPFAM" id="SSF52972">
    <property type="entry name" value="ITPase-like"/>
    <property type="match status" value="1"/>
</dbReference>
<dbReference type="AlphaFoldDB" id="A4A9D0"/>
<evidence type="ECO:0000256" key="3">
    <source>
        <dbReference type="ARBA" id="ARBA00022723"/>
    </source>
</evidence>
<dbReference type="Proteomes" id="UP000019205">
    <property type="component" value="Chromosome"/>
</dbReference>
<keyword evidence="5 10" id="KW-0378">Hydrolase</keyword>
<dbReference type="GO" id="GO:0036222">
    <property type="term" value="F:XTP diphosphatase activity"/>
    <property type="evidence" value="ECO:0007669"/>
    <property type="project" value="UniProtKB-UniRule"/>
</dbReference>
<dbReference type="GO" id="GO:0009117">
    <property type="term" value="P:nucleotide metabolic process"/>
    <property type="evidence" value="ECO:0007669"/>
    <property type="project" value="UniProtKB-KW"/>
</dbReference>
<dbReference type="GO" id="GO:0046872">
    <property type="term" value="F:metal ion binding"/>
    <property type="evidence" value="ECO:0007669"/>
    <property type="project" value="UniProtKB-KW"/>
</dbReference>
<evidence type="ECO:0000256" key="10">
    <source>
        <dbReference type="HAMAP-Rule" id="MF_01405"/>
    </source>
</evidence>
<feature type="active site" description="Proton acceptor" evidence="10">
    <location>
        <position position="65"/>
    </location>
</feature>
<feature type="binding site" evidence="10">
    <location>
        <begin position="151"/>
        <end position="154"/>
    </location>
    <ligand>
        <name>substrate</name>
    </ligand>
</feature>
<comment type="catalytic activity">
    <reaction evidence="10">
        <text>ITP + H2O = IMP + diphosphate + H(+)</text>
        <dbReference type="Rhea" id="RHEA:29399"/>
        <dbReference type="ChEBI" id="CHEBI:15377"/>
        <dbReference type="ChEBI" id="CHEBI:15378"/>
        <dbReference type="ChEBI" id="CHEBI:33019"/>
        <dbReference type="ChEBI" id="CHEBI:58053"/>
        <dbReference type="ChEBI" id="CHEBI:61402"/>
        <dbReference type="EC" id="3.6.1.66"/>
    </reaction>
</comment>
<organism evidence="12 13">
    <name type="scientific">Congregibacter litoralis KT71</name>
    <dbReference type="NCBI Taxonomy" id="314285"/>
    <lineage>
        <taxon>Bacteria</taxon>
        <taxon>Pseudomonadati</taxon>
        <taxon>Pseudomonadota</taxon>
        <taxon>Gammaproteobacteria</taxon>
        <taxon>Cellvibrionales</taxon>
        <taxon>Halieaceae</taxon>
        <taxon>Congregibacter</taxon>
    </lineage>
</organism>
<dbReference type="eggNOG" id="COG0127">
    <property type="taxonomic scope" value="Bacteria"/>
</dbReference>
<dbReference type="PANTHER" id="PTHR11067">
    <property type="entry name" value="INOSINE TRIPHOSPHATE PYROPHOSPHATASE/HAM1 PROTEIN"/>
    <property type="match status" value="1"/>
</dbReference>
<accession>A4A9D0</accession>
<dbReference type="CDD" id="cd00515">
    <property type="entry name" value="HAM1"/>
    <property type="match status" value="1"/>
</dbReference>
<evidence type="ECO:0000256" key="6">
    <source>
        <dbReference type="ARBA" id="ARBA00022842"/>
    </source>
</evidence>
<dbReference type="InterPro" id="IPR029001">
    <property type="entry name" value="ITPase-like_fam"/>
</dbReference>
<feature type="binding site" evidence="10">
    <location>
        <begin position="4"/>
        <end position="9"/>
    </location>
    <ligand>
        <name>substrate</name>
    </ligand>
</feature>
<dbReference type="STRING" id="314285.KT71_05165"/>
<dbReference type="GO" id="GO:0035870">
    <property type="term" value="F:dITP diphosphatase activity"/>
    <property type="evidence" value="ECO:0007669"/>
    <property type="project" value="UniProtKB-UniRule"/>
</dbReference>
<feature type="binding site" evidence="10">
    <location>
        <begin position="179"/>
        <end position="180"/>
    </location>
    <ligand>
        <name>substrate</name>
    </ligand>
</feature>
<evidence type="ECO:0000256" key="5">
    <source>
        <dbReference type="ARBA" id="ARBA00022801"/>
    </source>
</evidence>
<comment type="similarity">
    <text evidence="1 10 11">Belongs to the HAM1 NTPase family.</text>
</comment>
<comment type="catalytic activity">
    <reaction evidence="8 10">
        <text>dITP + H2O = dIMP + diphosphate + H(+)</text>
        <dbReference type="Rhea" id="RHEA:28342"/>
        <dbReference type="ChEBI" id="CHEBI:15377"/>
        <dbReference type="ChEBI" id="CHEBI:15378"/>
        <dbReference type="ChEBI" id="CHEBI:33019"/>
        <dbReference type="ChEBI" id="CHEBI:61194"/>
        <dbReference type="ChEBI" id="CHEBI:61382"/>
        <dbReference type="EC" id="3.6.1.66"/>
    </reaction>
</comment>
<evidence type="ECO:0000256" key="7">
    <source>
        <dbReference type="ARBA" id="ARBA00023080"/>
    </source>
</evidence>
<keyword evidence="3 10" id="KW-0479">Metal-binding</keyword>
<evidence type="ECO:0000256" key="1">
    <source>
        <dbReference type="ARBA" id="ARBA00008023"/>
    </source>
</evidence>
<sequence>MVASGNQGKVAELARLFGHLPVNLRPQSEFSVVPAEETGLTFVENAILKARAVAAQTGLPALADDSGLAVDALRGAPGVRSARYAEGRDGDDEANKSKLLQAMADTPDHARQARFHCVLVLLRHPEDPIPLIAQGRWEGVILREAQGEGGFGYDPLFYVPSHGLSAAELDAAEKNAISHRGVAAARMLALLDAG</sequence>
<gene>
    <name evidence="12" type="ORF">KT71_05165</name>
</gene>
<comment type="cofactor">
    <cofactor evidence="10">
        <name>Mg(2+)</name>
        <dbReference type="ChEBI" id="CHEBI:18420"/>
    </cofactor>
    <text evidence="10">Binds 1 Mg(2+) ion per subunit.</text>
</comment>
<dbReference type="EMBL" id="AAOA02000002">
    <property type="protein sequence ID" value="EAQ97672.2"/>
    <property type="molecule type" value="Genomic_DNA"/>
</dbReference>
<dbReference type="InterPro" id="IPR002637">
    <property type="entry name" value="RdgB/HAM1"/>
</dbReference>
<reference evidence="12 13" key="1">
    <citation type="journal article" date="2007" name="Proc. Natl. Acad. Sci. U.S.A.">
        <title>Characterization of a marine gammaproteobacterium capable of aerobic anoxygenic photosynthesis.</title>
        <authorList>
            <person name="Fuchs B.M."/>
            <person name="Spring S."/>
            <person name="Teeling H."/>
            <person name="Quast C."/>
            <person name="Wulf J."/>
            <person name="Schattenhofer M."/>
            <person name="Yan S."/>
            <person name="Ferriera S."/>
            <person name="Johnson J."/>
            <person name="Glockner F.O."/>
            <person name="Amann R."/>
        </authorList>
    </citation>
    <scope>NUCLEOTIDE SEQUENCE [LARGE SCALE GENOMIC DNA]</scope>
    <source>
        <strain evidence="12">KT71</strain>
    </source>
</reference>
<evidence type="ECO:0000256" key="9">
    <source>
        <dbReference type="ARBA" id="ARBA00052017"/>
    </source>
</evidence>
<comment type="function">
    <text evidence="10">Pyrophosphatase that catalyzes the hydrolysis of nucleoside triphosphates to their monophosphate derivatives, with a high preference for the non-canonical purine nucleotides XTP (xanthosine triphosphate), dITP (deoxyinosine triphosphate) and ITP. Seems to function as a house-cleaning enzyme that removes non-canonical purine nucleotides from the nucleotide pool, thus preventing their incorporation into DNA/RNA and avoiding chromosomal lesions.</text>
</comment>
<evidence type="ECO:0000256" key="2">
    <source>
        <dbReference type="ARBA" id="ARBA00011738"/>
    </source>
</evidence>
<evidence type="ECO:0000256" key="8">
    <source>
        <dbReference type="ARBA" id="ARBA00051875"/>
    </source>
</evidence>
<keyword evidence="6 10" id="KW-0460">Magnesium</keyword>
<feature type="binding site" evidence="10">
    <location>
        <position position="66"/>
    </location>
    <ligand>
        <name>substrate</name>
    </ligand>
</feature>
<feature type="binding site" evidence="10">
    <location>
        <position position="36"/>
    </location>
    <ligand>
        <name>Mg(2+)</name>
        <dbReference type="ChEBI" id="CHEBI:18420"/>
    </ligand>
</feature>
<dbReference type="GO" id="GO:0017111">
    <property type="term" value="F:ribonucleoside triphosphate phosphatase activity"/>
    <property type="evidence" value="ECO:0007669"/>
    <property type="project" value="InterPro"/>
</dbReference>
<name>A4A9D0_9GAMM</name>
<dbReference type="GO" id="GO:0005829">
    <property type="term" value="C:cytosol"/>
    <property type="evidence" value="ECO:0007669"/>
    <property type="project" value="TreeGrafter"/>
</dbReference>
<dbReference type="GO" id="GO:0036220">
    <property type="term" value="F:ITP diphosphatase activity"/>
    <property type="evidence" value="ECO:0007669"/>
    <property type="project" value="UniProtKB-UniRule"/>
</dbReference>